<keyword evidence="1" id="KW-0812">Transmembrane</keyword>
<keyword evidence="1" id="KW-1133">Transmembrane helix</keyword>
<dbReference type="PANTHER" id="PTHR34064:SF5">
    <property type="entry name" value="PROTEIN, PUTATIVE-RELATED"/>
    <property type="match status" value="1"/>
</dbReference>
<dbReference type="PANTHER" id="PTHR34064">
    <property type="entry name" value="OS04G0672300 PROTEIN"/>
    <property type="match status" value="1"/>
</dbReference>
<name>A0A438KPG0_VITVI</name>
<dbReference type="AlphaFoldDB" id="A0A438KPG0"/>
<evidence type="ECO:0000256" key="1">
    <source>
        <dbReference type="SAM" id="Phobius"/>
    </source>
</evidence>
<dbReference type="KEGG" id="vvi:100853798"/>
<evidence type="ECO:0000313" key="3">
    <source>
        <dbReference type="Proteomes" id="UP000288805"/>
    </source>
</evidence>
<dbReference type="Proteomes" id="UP000288805">
    <property type="component" value="Unassembled WGS sequence"/>
</dbReference>
<protein>
    <submittedName>
        <fullName evidence="2">Uncharacterized protein</fullName>
    </submittedName>
</protein>
<keyword evidence="1" id="KW-0472">Membrane</keyword>
<proteinExistence type="predicted"/>
<dbReference type="OMA" id="QAKSPMC"/>
<feature type="transmembrane region" description="Helical" evidence="1">
    <location>
        <begin position="230"/>
        <end position="250"/>
    </location>
</feature>
<sequence>MAINNCDEGKLYFQGIVDGSCNLPVSSCFQLLKPGLDEINPHCSLDVLPVLFDDASFPVRLKCPFHNSQGQDVYSISVLPDDGITNPQCEPQIAFLNFLEVSNPFKSQMCPDTQLNCKSCVGLQMESSDTYSPCTVDMDIEKGSLETPKSNEETMGSLKTEGVLTHLQKALRRQKSFQMGGKFLQLLMNHGLMLLKFTSRDKPVTERVHDTPNNRWRKYKRAASFDSRKVVLFFSILSSMGTMILIYLTLRVRQIGDGLVHV</sequence>
<reference evidence="2 3" key="1">
    <citation type="journal article" date="2018" name="PLoS Genet.">
        <title>Population sequencing reveals clonal diversity and ancestral inbreeding in the grapevine cultivar Chardonnay.</title>
        <authorList>
            <person name="Roach M.J."/>
            <person name="Johnson D.L."/>
            <person name="Bohlmann J."/>
            <person name="van Vuuren H.J."/>
            <person name="Jones S.J."/>
            <person name="Pretorius I.S."/>
            <person name="Schmidt S.A."/>
            <person name="Borneman A.R."/>
        </authorList>
    </citation>
    <scope>NUCLEOTIDE SEQUENCE [LARGE SCALE GENOMIC DNA]</scope>
    <source>
        <strain evidence="3">cv. Chardonnay</strain>
        <tissue evidence="2">Leaf</tissue>
    </source>
</reference>
<organism evidence="2 3">
    <name type="scientific">Vitis vinifera</name>
    <name type="common">Grape</name>
    <dbReference type="NCBI Taxonomy" id="29760"/>
    <lineage>
        <taxon>Eukaryota</taxon>
        <taxon>Viridiplantae</taxon>
        <taxon>Streptophyta</taxon>
        <taxon>Embryophyta</taxon>
        <taxon>Tracheophyta</taxon>
        <taxon>Spermatophyta</taxon>
        <taxon>Magnoliopsida</taxon>
        <taxon>eudicotyledons</taxon>
        <taxon>Gunneridae</taxon>
        <taxon>Pentapetalae</taxon>
        <taxon>rosids</taxon>
        <taxon>Vitales</taxon>
        <taxon>Vitaceae</taxon>
        <taxon>Viteae</taxon>
        <taxon>Vitis</taxon>
    </lineage>
</organism>
<gene>
    <name evidence="2" type="ORF">CK203_000375</name>
</gene>
<comment type="caution">
    <text evidence="2">The sequence shown here is derived from an EMBL/GenBank/DDBJ whole genome shotgun (WGS) entry which is preliminary data.</text>
</comment>
<dbReference type="Gramene" id="Vitis07g01729.t01">
    <property type="protein sequence ID" value="Vitis07g01729.t01.CDS"/>
    <property type="gene ID" value="Vitis07g01729"/>
</dbReference>
<dbReference type="EMBL" id="QGNW01000001">
    <property type="protein sequence ID" value="RVX23089.1"/>
    <property type="molecule type" value="Genomic_DNA"/>
</dbReference>
<accession>A0A438KPG0</accession>
<dbReference type="OrthoDB" id="1911818at2759"/>
<evidence type="ECO:0000313" key="2">
    <source>
        <dbReference type="EMBL" id="RVX23089.1"/>
    </source>
</evidence>